<keyword evidence="2 3" id="KW-0802">TPR repeat</keyword>
<protein>
    <submittedName>
        <fullName evidence="5">TPR repeat-containing protein</fullName>
    </submittedName>
</protein>
<dbReference type="InterPro" id="IPR011990">
    <property type="entry name" value="TPR-like_helical_dom_sf"/>
</dbReference>
<dbReference type="SMART" id="SM00028">
    <property type="entry name" value="TPR"/>
    <property type="match status" value="1"/>
</dbReference>
<organism evidence="5 6">
    <name type="scientific">Bacteroides luti</name>
    <dbReference type="NCBI Taxonomy" id="1297750"/>
    <lineage>
        <taxon>Bacteria</taxon>
        <taxon>Pseudomonadati</taxon>
        <taxon>Bacteroidota</taxon>
        <taxon>Bacteroidia</taxon>
        <taxon>Bacteroidales</taxon>
        <taxon>Bacteroidaceae</taxon>
        <taxon>Bacteroides</taxon>
    </lineage>
</organism>
<dbReference type="EMBL" id="FQTV01000001">
    <property type="protein sequence ID" value="SHE33349.1"/>
    <property type="molecule type" value="Genomic_DNA"/>
</dbReference>
<dbReference type="PROSITE" id="PS50005">
    <property type="entry name" value="TPR"/>
    <property type="match status" value="1"/>
</dbReference>
<keyword evidence="6" id="KW-1185">Reference proteome</keyword>
<feature type="repeat" description="TPR" evidence="3">
    <location>
        <begin position="283"/>
        <end position="316"/>
    </location>
</feature>
<dbReference type="PANTHER" id="PTHR44943">
    <property type="entry name" value="CELLULOSE SYNTHASE OPERON PROTEIN C"/>
    <property type="match status" value="1"/>
</dbReference>
<dbReference type="AlphaFoldDB" id="A0A1M4SMF4"/>
<dbReference type="OrthoDB" id="739506at2"/>
<keyword evidence="1" id="KW-0677">Repeat</keyword>
<evidence type="ECO:0000256" key="2">
    <source>
        <dbReference type="ARBA" id="ARBA00022803"/>
    </source>
</evidence>
<evidence type="ECO:0000313" key="6">
    <source>
        <dbReference type="Proteomes" id="UP000184509"/>
    </source>
</evidence>
<dbReference type="Proteomes" id="UP000184509">
    <property type="component" value="Unassembled WGS sequence"/>
</dbReference>
<dbReference type="InterPro" id="IPR019734">
    <property type="entry name" value="TPR_rpt"/>
</dbReference>
<dbReference type="PANTHER" id="PTHR44943:SF8">
    <property type="entry name" value="TPR REPEAT-CONTAINING PROTEIN MJ0263"/>
    <property type="match status" value="1"/>
</dbReference>
<accession>A0A1M4SMF4</accession>
<proteinExistence type="predicted"/>
<dbReference type="InterPro" id="IPR051685">
    <property type="entry name" value="Ycf3/AcsC/BcsC/TPR_MFPF"/>
</dbReference>
<evidence type="ECO:0000256" key="4">
    <source>
        <dbReference type="SAM" id="SignalP"/>
    </source>
</evidence>
<dbReference type="Pfam" id="PF13414">
    <property type="entry name" value="TPR_11"/>
    <property type="match status" value="1"/>
</dbReference>
<feature type="signal peptide" evidence="4">
    <location>
        <begin position="1"/>
        <end position="19"/>
    </location>
</feature>
<dbReference type="STRING" id="1297750.SAMN05444405_101138"/>
<evidence type="ECO:0000313" key="5">
    <source>
        <dbReference type="EMBL" id="SHE33349.1"/>
    </source>
</evidence>
<evidence type="ECO:0000256" key="3">
    <source>
        <dbReference type="PROSITE-ProRule" id="PRU00339"/>
    </source>
</evidence>
<gene>
    <name evidence="5" type="ORF">SAMN05444405_101138</name>
</gene>
<evidence type="ECO:0000256" key="1">
    <source>
        <dbReference type="ARBA" id="ARBA00022737"/>
    </source>
</evidence>
<feature type="chain" id="PRO_5013132744" evidence="4">
    <location>
        <begin position="20"/>
        <end position="409"/>
    </location>
</feature>
<dbReference type="SUPFAM" id="SSF48452">
    <property type="entry name" value="TPR-like"/>
    <property type="match status" value="2"/>
</dbReference>
<keyword evidence="4" id="KW-0732">Signal</keyword>
<sequence>MKRVLLSIVLLLAAGFSFAQEKNVKEAKSLADAVKPNFTEAEKLIGEALENPETKNQANTWNVAGLIQKSINANEMKNAYLRQPYDTLKAYNSLYKMFGYFLKCDELEQVPNEKGKVKFKFRKGNASTIKTERVNLINGGSQYYNMGKNKEALNFFGMYVDLANAPILQEEQIAAKDTLLSTIAFYASLSATRMNDYPNAIKYGLLAKKDKENGSSALQLVAEGYKALKDTANWVNTLKEGIQSYTDNNYFFGHLIDFYSNTNKFDDANTFADQMIAKDPKNPFFLYVKGYISQSMKNYEKAIEYYKKTIDVDPKYTEAYSNMGLAYLSQAIDYESNLKIEFNDPKYKSEQAKIKKFYEDAKPYYEKTRELKPDSKDLWLSGLYTIYYKLGIGGPEFEALAKEVEAQGK</sequence>
<dbReference type="RefSeq" id="WP_073398599.1">
    <property type="nucleotide sequence ID" value="NZ_FQTV01000001.1"/>
</dbReference>
<reference evidence="5 6" key="1">
    <citation type="submission" date="2016-11" db="EMBL/GenBank/DDBJ databases">
        <authorList>
            <person name="Jaros S."/>
            <person name="Januszkiewicz K."/>
            <person name="Wedrychowicz H."/>
        </authorList>
    </citation>
    <scope>NUCLEOTIDE SEQUENCE [LARGE SCALE GENOMIC DNA]</scope>
    <source>
        <strain evidence="5 6">DSM 26991</strain>
    </source>
</reference>
<name>A0A1M4SMF4_9BACE</name>
<dbReference type="Gene3D" id="1.25.40.10">
    <property type="entry name" value="Tetratricopeptide repeat domain"/>
    <property type="match status" value="2"/>
</dbReference>